<comment type="caution">
    <text evidence="1">The sequence shown here is derived from an EMBL/GenBank/DDBJ whole genome shotgun (WGS) entry which is preliminary data.</text>
</comment>
<dbReference type="EMBL" id="CM042017">
    <property type="protein sequence ID" value="KAI3689513.1"/>
    <property type="molecule type" value="Genomic_DNA"/>
</dbReference>
<dbReference type="Proteomes" id="UP001055811">
    <property type="component" value="Linkage Group LG09"/>
</dbReference>
<sequence length="494" mass="56822">MNLVDRKHTEIFWEQIGNYPRTTSIPRMTTAMFKFMLYLILFISATYIIYTLKLIKTSDSPCSINRHSVVKNSGVISANINVASSITKLEKTQLKHIVFGIAASSELWETRKNYIKLWWNKKAKMRGIVWLDKPVKTQPNEGLPPVRISGNTSHFSYKNKLGHRSAIRISRIVSETVRLKLGNVRWFVMGDDDTVFITDNLVRVLSKYDHNRFYYIGSSSESHIQNINFRYGMAYGGGGIAISYPLAVALEKMQDRCIQRYPTLYGSDDRLQACMAELGVPLTKELGFHQYDVYGNLFGLLSAHPVTPLVSLHHLDLVDPIFPETTRIEALKQFMLPTRVDSAGLLQQSICYDKSRNWTISVSWGFSVQVFKGIISPREVEKPSLTFLNWYRNANHTGFPFNTRPFNDQNAFKFYMTKVQLNSMKNQTVSVYEQHLSVCRWNPAAVDTVVVYKKPDPQLWDRSPRRNCCRVLKWKKKRMVVDVGVCKEDEISAV</sequence>
<keyword evidence="2" id="KW-1185">Reference proteome</keyword>
<reference evidence="1 2" key="2">
    <citation type="journal article" date="2022" name="Mol. Ecol. Resour.">
        <title>The genomes of chicory, endive, great burdock and yacon provide insights into Asteraceae paleo-polyploidization history and plant inulin production.</title>
        <authorList>
            <person name="Fan W."/>
            <person name="Wang S."/>
            <person name="Wang H."/>
            <person name="Wang A."/>
            <person name="Jiang F."/>
            <person name="Liu H."/>
            <person name="Zhao H."/>
            <person name="Xu D."/>
            <person name="Zhang Y."/>
        </authorList>
    </citation>
    <scope>NUCLEOTIDE SEQUENCE [LARGE SCALE GENOMIC DNA]</scope>
    <source>
        <strain evidence="2">cv. Punajuju</strain>
        <tissue evidence="1">Leaves</tissue>
    </source>
</reference>
<protein>
    <submittedName>
        <fullName evidence="1">Uncharacterized protein</fullName>
    </submittedName>
</protein>
<organism evidence="1 2">
    <name type="scientific">Cichorium intybus</name>
    <name type="common">Chicory</name>
    <dbReference type="NCBI Taxonomy" id="13427"/>
    <lineage>
        <taxon>Eukaryota</taxon>
        <taxon>Viridiplantae</taxon>
        <taxon>Streptophyta</taxon>
        <taxon>Embryophyta</taxon>
        <taxon>Tracheophyta</taxon>
        <taxon>Spermatophyta</taxon>
        <taxon>Magnoliopsida</taxon>
        <taxon>eudicotyledons</taxon>
        <taxon>Gunneridae</taxon>
        <taxon>Pentapetalae</taxon>
        <taxon>asterids</taxon>
        <taxon>campanulids</taxon>
        <taxon>Asterales</taxon>
        <taxon>Asteraceae</taxon>
        <taxon>Cichorioideae</taxon>
        <taxon>Cichorieae</taxon>
        <taxon>Cichoriinae</taxon>
        <taxon>Cichorium</taxon>
    </lineage>
</organism>
<name>A0ACB8YW44_CICIN</name>
<evidence type="ECO:0000313" key="2">
    <source>
        <dbReference type="Proteomes" id="UP001055811"/>
    </source>
</evidence>
<proteinExistence type="predicted"/>
<evidence type="ECO:0000313" key="1">
    <source>
        <dbReference type="EMBL" id="KAI3689513.1"/>
    </source>
</evidence>
<reference evidence="2" key="1">
    <citation type="journal article" date="2022" name="Mol. Ecol. Resour.">
        <title>The genomes of chicory, endive, great burdock and yacon provide insights into Asteraceae palaeo-polyploidization history and plant inulin production.</title>
        <authorList>
            <person name="Fan W."/>
            <person name="Wang S."/>
            <person name="Wang H."/>
            <person name="Wang A."/>
            <person name="Jiang F."/>
            <person name="Liu H."/>
            <person name="Zhao H."/>
            <person name="Xu D."/>
            <person name="Zhang Y."/>
        </authorList>
    </citation>
    <scope>NUCLEOTIDE SEQUENCE [LARGE SCALE GENOMIC DNA]</scope>
    <source>
        <strain evidence="2">cv. Punajuju</strain>
    </source>
</reference>
<accession>A0ACB8YW44</accession>
<gene>
    <name evidence="1" type="ORF">L2E82_47473</name>
</gene>